<evidence type="ECO:0000256" key="12">
    <source>
        <dbReference type="ARBA" id="ARBA00046373"/>
    </source>
</evidence>
<keyword evidence="7" id="KW-0206">Cytoskeleton</keyword>
<evidence type="ECO:0000256" key="13">
    <source>
        <dbReference type="SAM" id="MobiDB-lite"/>
    </source>
</evidence>
<evidence type="ECO:0000256" key="5">
    <source>
        <dbReference type="ARBA" id="ARBA00022553"/>
    </source>
</evidence>
<dbReference type="Pfam" id="PF09398">
    <property type="entry name" value="FOP_dimer"/>
    <property type="match status" value="1"/>
</dbReference>
<evidence type="ECO:0000256" key="6">
    <source>
        <dbReference type="ARBA" id="ARBA00022794"/>
    </source>
</evidence>
<evidence type="ECO:0000259" key="14">
    <source>
        <dbReference type="Pfam" id="PF09398"/>
    </source>
</evidence>
<evidence type="ECO:0000256" key="3">
    <source>
        <dbReference type="ARBA" id="ARBA00005385"/>
    </source>
</evidence>
<evidence type="ECO:0000256" key="11">
    <source>
        <dbReference type="ARBA" id="ARBA00046076"/>
    </source>
</evidence>
<dbReference type="PANTHER" id="PTHR15431">
    <property type="entry name" value="FGFR1 ONCOGENE PARTNER/LISH DOMAIN-CONTAINING PROTEIN"/>
    <property type="match status" value="1"/>
</dbReference>
<comment type="function">
    <text evidence="11">Required for anchoring microtubules to the centrosomes. Required for ciliation.</text>
</comment>
<keyword evidence="4" id="KW-0963">Cytoplasm</keyword>
<comment type="subcellular location">
    <subcellularLocation>
        <location evidence="1">Cytoplasm</location>
        <location evidence="1">Cytoskeleton</location>
        <location evidence="1">Cilium basal body</location>
    </subcellularLocation>
    <subcellularLocation>
        <location evidence="2">Cytoplasm</location>
        <location evidence="2">Cytoskeleton</location>
        <location evidence="2">Microtubule organizing center</location>
        <location evidence="2">Centrosome</location>
    </subcellularLocation>
</comment>
<evidence type="ECO:0000256" key="2">
    <source>
        <dbReference type="ARBA" id="ARBA00004300"/>
    </source>
</evidence>
<evidence type="ECO:0000256" key="8">
    <source>
        <dbReference type="ARBA" id="ARBA00023273"/>
    </source>
</evidence>
<reference evidence="15" key="1">
    <citation type="submission" date="2015-12" db="EMBL/GenBank/DDBJ databases">
        <title>De novo transcriptome assembly of four potential Pierce s Disease insect vectors from Arizona vineyards.</title>
        <authorList>
            <person name="Tassone E.E."/>
        </authorList>
    </citation>
    <scope>NUCLEOTIDE SEQUENCE</scope>
</reference>
<dbReference type="GO" id="GO:0030030">
    <property type="term" value="P:cell projection organization"/>
    <property type="evidence" value="ECO:0007669"/>
    <property type="project" value="UniProtKB-KW"/>
</dbReference>
<gene>
    <name evidence="15" type="ORF">g.5853</name>
</gene>
<feature type="region of interest" description="Disordered" evidence="13">
    <location>
        <begin position="298"/>
        <end position="320"/>
    </location>
</feature>
<comment type="subunit">
    <text evidence="12">Homodimer. Part of a ternary complex that contains CEP350, CEP43 and MAPRE1. Interacts directly with CEP350 and MAPRE1. Interacts with CEP19. Interacts (via N-terminus) with CEP350 (via C-terminus).</text>
</comment>
<dbReference type="InterPro" id="IPR006594">
    <property type="entry name" value="LisH"/>
</dbReference>
<dbReference type="InterPro" id="IPR018993">
    <property type="entry name" value="FOP_dimerisation-dom_N"/>
</dbReference>
<protein>
    <recommendedName>
        <fullName evidence="9">Centrosomal protein 43</fullName>
    </recommendedName>
    <alternativeName>
        <fullName evidence="10">FGFR1 oncogene partner</fullName>
    </alternativeName>
</protein>
<evidence type="ECO:0000313" key="15">
    <source>
        <dbReference type="EMBL" id="JAS36165.1"/>
    </source>
</evidence>
<dbReference type="PANTHER" id="PTHR15431:SF9">
    <property type="entry name" value="CENTROSOMAL PROTEIN 43"/>
    <property type="match status" value="1"/>
</dbReference>
<proteinExistence type="inferred from homology"/>
<dbReference type="PROSITE" id="PS50896">
    <property type="entry name" value="LISH"/>
    <property type="match status" value="1"/>
</dbReference>
<dbReference type="GO" id="GO:0034453">
    <property type="term" value="P:microtubule anchoring"/>
    <property type="evidence" value="ECO:0007669"/>
    <property type="project" value="InterPro"/>
</dbReference>
<evidence type="ECO:0000256" key="10">
    <source>
        <dbReference type="ARBA" id="ARBA00042293"/>
    </source>
</evidence>
<dbReference type="EMBL" id="GEDC01001133">
    <property type="protein sequence ID" value="JAS36165.1"/>
    <property type="molecule type" value="Transcribed_RNA"/>
</dbReference>
<comment type="similarity">
    <text evidence="3">Belongs to the CEP43 family.</text>
</comment>
<dbReference type="GO" id="GO:0005813">
    <property type="term" value="C:centrosome"/>
    <property type="evidence" value="ECO:0007669"/>
    <property type="project" value="UniProtKB-SubCell"/>
</dbReference>
<evidence type="ECO:0000256" key="7">
    <source>
        <dbReference type="ARBA" id="ARBA00023212"/>
    </source>
</evidence>
<sequence>MSIEEDTELRDLVSQTLEAKGVLSKLRAELRANVFLALEDQDVFEDKALFVNRSLKEFVSSAEGVLVTSLVKEFLDFFGLEFTAAVFEPETQAGKDFKCYERIKLSNELKLTPDQKLPLLSLIVQGFTTKCDSLEERMQVEHAKINEEELNLNDTYLVASNDEFQNTCKFGDSHLSITLKNDSNSSTILSPSTKDQNFASKTESTKLNLTSVKPTEINLSSLEGLPPLGKPLNGPLLKHPIEVTKDIKTLLTLESDPLNKYYEEDFHCSVSDKTKPELHHSASGSEVGEEILTSNISMGLDDHTGDWSGSSNSNKDKLDL</sequence>
<name>A0A1B6EE07_9HEMI</name>
<keyword evidence="6" id="KW-0970">Cilium biogenesis/degradation</keyword>
<accession>A0A1B6EE07</accession>
<evidence type="ECO:0000256" key="1">
    <source>
        <dbReference type="ARBA" id="ARBA00004120"/>
    </source>
</evidence>
<dbReference type="Gene3D" id="1.20.960.40">
    <property type="match status" value="1"/>
</dbReference>
<evidence type="ECO:0000256" key="9">
    <source>
        <dbReference type="ARBA" id="ARBA00041026"/>
    </source>
</evidence>
<evidence type="ECO:0000256" key="4">
    <source>
        <dbReference type="ARBA" id="ARBA00022490"/>
    </source>
</evidence>
<keyword evidence="8" id="KW-0966">Cell projection</keyword>
<feature type="domain" description="FGFR1 oncogene partner (FOP) N-terminal dimerisation" evidence="14">
    <location>
        <begin position="50"/>
        <end position="125"/>
    </location>
</feature>
<dbReference type="AlphaFoldDB" id="A0A1B6EE07"/>
<organism evidence="15">
    <name type="scientific">Clastoptera arizonana</name>
    <name type="common">Arizona spittle bug</name>
    <dbReference type="NCBI Taxonomy" id="38151"/>
    <lineage>
        <taxon>Eukaryota</taxon>
        <taxon>Metazoa</taxon>
        <taxon>Ecdysozoa</taxon>
        <taxon>Arthropoda</taxon>
        <taxon>Hexapoda</taxon>
        <taxon>Insecta</taxon>
        <taxon>Pterygota</taxon>
        <taxon>Neoptera</taxon>
        <taxon>Paraneoptera</taxon>
        <taxon>Hemiptera</taxon>
        <taxon>Auchenorrhyncha</taxon>
        <taxon>Cercopoidea</taxon>
        <taxon>Clastopteridae</taxon>
        <taxon>Clastoptera</taxon>
    </lineage>
</organism>
<keyword evidence="5" id="KW-0597">Phosphoprotein</keyword>